<reference evidence="3" key="2">
    <citation type="submission" date="2019-10" db="EMBL/GenBank/DDBJ databases">
        <title>A de novo genome assembly of a pear dwarfing rootstock.</title>
        <authorList>
            <person name="Wang F."/>
            <person name="Wang J."/>
            <person name="Li S."/>
            <person name="Zhang Y."/>
            <person name="Fang M."/>
            <person name="Ma L."/>
            <person name="Zhao Y."/>
            <person name="Jiang S."/>
        </authorList>
    </citation>
    <scope>NUCLEOTIDE SEQUENCE [LARGE SCALE GENOMIC DNA]</scope>
</reference>
<sequence>MRRTSAGHRFVKGGGGIGESRRRRRLSTVRRRRCSRTMKVERERKGHPGLSTTWLTSPRRQPCVIRPSGSRAGSSCRAFPSGSLGLHHQHTLDQVT</sequence>
<organism evidence="2 3">
    <name type="scientific">Pyrus ussuriensis x Pyrus communis</name>
    <dbReference type="NCBI Taxonomy" id="2448454"/>
    <lineage>
        <taxon>Eukaryota</taxon>
        <taxon>Viridiplantae</taxon>
        <taxon>Streptophyta</taxon>
        <taxon>Embryophyta</taxon>
        <taxon>Tracheophyta</taxon>
        <taxon>Spermatophyta</taxon>
        <taxon>Magnoliopsida</taxon>
        <taxon>eudicotyledons</taxon>
        <taxon>Gunneridae</taxon>
        <taxon>Pentapetalae</taxon>
        <taxon>rosids</taxon>
        <taxon>fabids</taxon>
        <taxon>Rosales</taxon>
        <taxon>Rosaceae</taxon>
        <taxon>Amygdaloideae</taxon>
        <taxon>Maleae</taxon>
        <taxon>Pyrus</taxon>
    </lineage>
</organism>
<protein>
    <submittedName>
        <fullName evidence="2">Uncharacterized protein</fullName>
    </submittedName>
</protein>
<feature type="compositionally biased region" description="Basic residues" evidence="1">
    <location>
        <begin position="1"/>
        <end position="11"/>
    </location>
</feature>
<evidence type="ECO:0000256" key="1">
    <source>
        <dbReference type="SAM" id="MobiDB-lite"/>
    </source>
</evidence>
<name>A0A5N5GQX1_9ROSA</name>
<feature type="compositionally biased region" description="Basic residues" evidence="1">
    <location>
        <begin position="21"/>
        <end position="36"/>
    </location>
</feature>
<reference evidence="2 3" key="3">
    <citation type="submission" date="2019-11" db="EMBL/GenBank/DDBJ databases">
        <title>A de novo genome assembly of a pear dwarfing rootstock.</title>
        <authorList>
            <person name="Wang F."/>
            <person name="Wang J."/>
            <person name="Li S."/>
            <person name="Zhang Y."/>
            <person name="Fang M."/>
            <person name="Ma L."/>
            <person name="Zhao Y."/>
            <person name="Jiang S."/>
        </authorList>
    </citation>
    <scope>NUCLEOTIDE SEQUENCE [LARGE SCALE GENOMIC DNA]</scope>
    <source>
        <strain evidence="2">S2</strain>
        <tissue evidence="2">Leaf</tissue>
    </source>
</reference>
<comment type="caution">
    <text evidence="2">The sequence shown here is derived from an EMBL/GenBank/DDBJ whole genome shotgun (WGS) entry which is preliminary data.</text>
</comment>
<evidence type="ECO:0000313" key="3">
    <source>
        <dbReference type="Proteomes" id="UP000327157"/>
    </source>
</evidence>
<keyword evidence="3" id="KW-1185">Reference proteome</keyword>
<reference evidence="2 3" key="1">
    <citation type="submission" date="2019-09" db="EMBL/GenBank/DDBJ databases">
        <authorList>
            <person name="Ou C."/>
        </authorList>
    </citation>
    <scope>NUCLEOTIDE SEQUENCE [LARGE SCALE GENOMIC DNA]</scope>
    <source>
        <strain evidence="2">S2</strain>
        <tissue evidence="2">Leaf</tissue>
    </source>
</reference>
<dbReference type="EMBL" id="SMOL01000401">
    <property type="protein sequence ID" value="KAB2617995.1"/>
    <property type="molecule type" value="Genomic_DNA"/>
</dbReference>
<dbReference type="AlphaFoldDB" id="A0A5N5GQX1"/>
<feature type="region of interest" description="Disordered" evidence="1">
    <location>
        <begin position="1"/>
        <end position="96"/>
    </location>
</feature>
<proteinExistence type="predicted"/>
<gene>
    <name evidence="2" type="ORF">D8674_013864</name>
</gene>
<evidence type="ECO:0000313" key="2">
    <source>
        <dbReference type="EMBL" id="KAB2617995.1"/>
    </source>
</evidence>
<feature type="compositionally biased region" description="Polar residues" evidence="1">
    <location>
        <begin position="50"/>
        <end position="59"/>
    </location>
</feature>
<accession>A0A5N5GQX1</accession>
<dbReference type="Proteomes" id="UP000327157">
    <property type="component" value="Chromosome 15"/>
</dbReference>